<dbReference type="EMBL" id="JAXOVC010000005">
    <property type="protein sequence ID" value="KAK4501593.1"/>
    <property type="molecule type" value="Genomic_DNA"/>
</dbReference>
<feature type="region of interest" description="Disordered" evidence="1">
    <location>
        <begin position="142"/>
        <end position="163"/>
    </location>
</feature>
<reference evidence="2 3" key="1">
    <citation type="journal article" date="2023" name="G3 (Bethesda)">
        <title>A chromosome-level genome assembly of Zasmidium syzygii isolated from banana leaves.</title>
        <authorList>
            <person name="van Westerhoven A.C."/>
            <person name="Mehrabi R."/>
            <person name="Talebi R."/>
            <person name="Steentjes M.B.F."/>
            <person name="Corcolon B."/>
            <person name="Chong P.A."/>
            <person name="Kema G.H.J."/>
            <person name="Seidl M.F."/>
        </authorList>
    </citation>
    <scope>NUCLEOTIDE SEQUENCE [LARGE SCALE GENOMIC DNA]</scope>
    <source>
        <strain evidence="2 3">P124</strain>
    </source>
</reference>
<dbReference type="InterPro" id="IPR022190">
    <property type="entry name" value="DUF3716"/>
</dbReference>
<sequence length="421" mass="45790">MADKTQRTYDLATIQKLHQSISHHGIPNIQGIGTSHNPFFDIANNGTLFPPSQDPAISNKPITLSKGGKYLYAMFAQCAPSATEHQGTSACIPCQNARGGRYSSCRTVRDGQGNDLANGACMKCTSTNHASKCSFFEAEDVDVEDQSDGAEDQSHHSDGAGEQAEAPFELERYHHLSTVNKFDFVVQVTSPVLMVDLESQQQVSEMPAETTLRIGVRLPGTDSYQLESEDYFDFGFKAEGEDLRKSVRATPETETWAASLPGSYISPNDFHTMSLLRACKTVVCRTTGGDKIKFPAGGKLLHGKPKHLPGFAMLLTMEGDQRDFFPLPEALFIQHLAQGTFEYANTPVKRGVYGTVDFTDEEVLYALDITSGEDGVACGVECQRVSVGKGEALHFFIGGGAVPLVWGRNAAGEVFVSQQKK</sequence>
<evidence type="ECO:0000313" key="2">
    <source>
        <dbReference type="EMBL" id="KAK4501593.1"/>
    </source>
</evidence>
<protein>
    <submittedName>
        <fullName evidence="2">Uncharacterized protein</fullName>
    </submittedName>
</protein>
<evidence type="ECO:0000313" key="3">
    <source>
        <dbReference type="Proteomes" id="UP001305779"/>
    </source>
</evidence>
<dbReference type="Proteomes" id="UP001305779">
    <property type="component" value="Unassembled WGS sequence"/>
</dbReference>
<comment type="caution">
    <text evidence="2">The sequence shown here is derived from an EMBL/GenBank/DDBJ whole genome shotgun (WGS) entry which is preliminary data.</text>
</comment>
<accession>A0ABR0ELD1</accession>
<keyword evidence="3" id="KW-1185">Reference proteome</keyword>
<organism evidence="2 3">
    <name type="scientific">Zasmidium cellare</name>
    <name type="common">Wine cellar mold</name>
    <name type="synonym">Racodium cellare</name>
    <dbReference type="NCBI Taxonomy" id="395010"/>
    <lineage>
        <taxon>Eukaryota</taxon>
        <taxon>Fungi</taxon>
        <taxon>Dikarya</taxon>
        <taxon>Ascomycota</taxon>
        <taxon>Pezizomycotina</taxon>
        <taxon>Dothideomycetes</taxon>
        <taxon>Dothideomycetidae</taxon>
        <taxon>Mycosphaerellales</taxon>
        <taxon>Mycosphaerellaceae</taxon>
        <taxon>Zasmidium</taxon>
    </lineage>
</organism>
<name>A0ABR0ELD1_ZASCE</name>
<proteinExistence type="predicted"/>
<feature type="compositionally biased region" description="Acidic residues" evidence="1">
    <location>
        <begin position="142"/>
        <end position="151"/>
    </location>
</feature>
<dbReference type="Pfam" id="PF12511">
    <property type="entry name" value="DUF3716"/>
    <property type="match status" value="1"/>
</dbReference>
<gene>
    <name evidence="2" type="ORF">PRZ48_007402</name>
</gene>
<evidence type="ECO:0000256" key="1">
    <source>
        <dbReference type="SAM" id="MobiDB-lite"/>
    </source>
</evidence>